<feature type="transmembrane region" description="Helical" evidence="1">
    <location>
        <begin position="9"/>
        <end position="26"/>
    </location>
</feature>
<dbReference type="STRING" id="1086011.HJ01_03180"/>
<feature type="transmembrane region" description="Helical" evidence="1">
    <location>
        <begin position="32"/>
        <end position="52"/>
    </location>
</feature>
<comment type="caution">
    <text evidence="3">The sequence shown here is derived from an EMBL/GenBank/DDBJ whole genome shotgun (WGS) entry which is preliminary data.</text>
</comment>
<dbReference type="eggNOG" id="COG3428">
    <property type="taxonomic scope" value="Bacteria"/>
</dbReference>
<dbReference type="Pfam" id="PF06713">
    <property type="entry name" value="bPH_4"/>
    <property type="match status" value="1"/>
</dbReference>
<keyword evidence="1" id="KW-0472">Membrane</keyword>
<keyword evidence="1" id="KW-1133">Transmembrane helix</keyword>
<reference evidence="3 4" key="1">
    <citation type="journal article" date="2014" name="Acta Crystallogr. D">
        <title>Structure-based characterization and antifreeze properties of a hyperactive ice-binding protein from the Antarctic bacterium Flavobacterium frigoris PS1.</title>
        <authorList>
            <person name="Do H."/>
            <person name="Kim S.J."/>
            <person name="Kim H.J."/>
            <person name="Lee J.H."/>
        </authorList>
    </citation>
    <scope>NUCLEOTIDE SEQUENCE [LARGE SCALE GENOMIC DNA]</scope>
    <source>
        <strain evidence="3 4">PS1</strain>
    </source>
</reference>
<dbReference type="GO" id="GO:0030153">
    <property type="term" value="P:bacteriocin immunity"/>
    <property type="evidence" value="ECO:0007669"/>
    <property type="project" value="InterPro"/>
</dbReference>
<dbReference type="AlphaFoldDB" id="H7FVI2"/>
<keyword evidence="1" id="KW-0812">Transmembrane</keyword>
<dbReference type="PATRIC" id="fig|1086011.3.peg.3115"/>
<protein>
    <submittedName>
        <fullName evidence="3">DUF1200 protein</fullName>
    </submittedName>
</protein>
<accession>H7FVI2</accession>
<evidence type="ECO:0000256" key="1">
    <source>
        <dbReference type="SAM" id="Phobius"/>
    </source>
</evidence>
<evidence type="ECO:0000313" key="4">
    <source>
        <dbReference type="Proteomes" id="UP000005566"/>
    </source>
</evidence>
<dbReference type="RefSeq" id="WP_007139357.1">
    <property type="nucleotide sequence ID" value="NZ_AHKF01000024.1"/>
</dbReference>
<dbReference type="InterPro" id="IPR009589">
    <property type="entry name" value="PH_YyaB-like"/>
</dbReference>
<organism evidence="3 4">
    <name type="scientific">Flavobacterium frigoris (strain PS1)</name>
    <dbReference type="NCBI Taxonomy" id="1086011"/>
    <lineage>
        <taxon>Bacteria</taxon>
        <taxon>Pseudomonadati</taxon>
        <taxon>Bacteroidota</taxon>
        <taxon>Flavobacteriia</taxon>
        <taxon>Flavobacteriales</taxon>
        <taxon>Flavobacteriaceae</taxon>
        <taxon>Flavobacterium</taxon>
    </lineage>
</organism>
<proteinExistence type="predicted"/>
<dbReference type="Proteomes" id="UP000005566">
    <property type="component" value="Unassembled WGS sequence"/>
</dbReference>
<dbReference type="OrthoDB" id="1261156at2"/>
<name>H7FVI2_FLAFP</name>
<dbReference type="EMBL" id="AHKF01000024">
    <property type="protein sequence ID" value="EIA07515.1"/>
    <property type="molecule type" value="Genomic_DNA"/>
</dbReference>
<evidence type="ECO:0000313" key="3">
    <source>
        <dbReference type="EMBL" id="EIA07515.1"/>
    </source>
</evidence>
<feature type="domain" description="Uncharacterized protein YyaB-like PH" evidence="2">
    <location>
        <begin position="55"/>
        <end position="128"/>
    </location>
</feature>
<evidence type="ECO:0000259" key="2">
    <source>
        <dbReference type="Pfam" id="PF06713"/>
    </source>
</evidence>
<gene>
    <name evidence="3" type="ORF">HJ01_03180</name>
</gene>
<sequence length="137" mass="16081">MMKNYKSKLGLELIIPLILIFGYSLFELISNKVWIGIFIMVLTIIFILYTFLSINYKIENDNLNVKCTILMNINIDIKSIRKIIETYNPLSSPAASIDRLEIFYNKFDSILISPKLKKEFIQNLLEINPNIEIIYRK</sequence>
<keyword evidence="4" id="KW-1185">Reference proteome</keyword>